<evidence type="ECO:0000313" key="3">
    <source>
        <dbReference type="EMBL" id="CAK0752268.1"/>
    </source>
</evidence>
<protein>
    <recommendedName>
        <fullName evidence="2">PPIase cyclophilin-type domain-containing protein</fullName>
    </recommendedName>
</protein>
<organism evidence="3 4">
    <name type="scientific">Coccomyxa viridis</name>
    <dbReference type="NCBI Taxonomy" id="1274662"/>
    <lineage>
        <taxon>Eukaryota</taxon>
        <taxon>Viridiplantae</taxon>
        <taxon>Chlorophyta</taxon>
        <taxon>core chlorophytes</taxon>
        <taxon>Trebouxiophyceae</taxon>
        <taxon>Trebouxiophyceae incertae sedis</taxon>
        <taxon>Coccomyxaceae</taxon>
        <taxon>Coccomyxa</taxon>
    </lineage>
</organism>
<dbReference type="Pfam" id="PF21329">
    <property type="entry name" value="CYP38_PsbQ-like"/>
    <property type="match status" value="1"/>
</dbReference>
<dbReference type="EMBL" id="CAUYUE010000003">
    <property type="protein sequence ID" value="CAK0752268.1"/>
    <property type="molecule type" value="Genomic_DNA"/>
</dbReference>
<dbReference type="InterPro" id="IPR023222">
    <property type="entry name" value="PsbQ-like_dom_sf"/>
</dbReference>
<dbReference type="InterPro" id="IPR048563">
    <property type="entry name" value="CYP38_PsbQ-like"/>
</dbReference>
<dbReference type="Gene3D" id="2.40.100.10">
    <property type="entry name" value="Cyclophilin-like"/>
    <property type="match status" value="1"/>
</dbReference>
<dbReference type="InterPro" id="IPR029000">
    <property type="entry name" value="Cyclophilin-like_dom_sf"/>
</dbReference>
<gene>
    <name evidence="3" type="ORF">CVIRNUC_002133</name>
</gene>
<dbReference type="AlphaFoldDB" id="A0AAV1HWI1"/>
<evidence type="ECO:0000256" key="1">
    <source>
        <dbReference type="ARBA" id="ARBA00023078"/>
    </source>
</evidence>
<keyword evidence="4" id="KW-1185">Reference proteome</keyword>
<name>A0AAV1HWI1_9CHLO</name>
<dbReference type="PANTHER" id="PTHR47318:SF1">
    <property type="entry name" value="PEPTIDYL-PROLYL CIS-TRANS ISOMERASE CYP37, CHLOROPLASTIC"/>
    <property type="match status" value="1"/>
</dbReference>
<dbReference type="InterPro" id="IPR002130">
    <property type="entry name" value="Cyclophilin-type_PPIase_dom"/>
</dbReference>
<proteinExistence type="predicted"/>
<sequence>MSGAPEAVSPACASCTNGSLLRSSFRPFTACRVPAPSLRCLQREVQAGRSRQNRHAVSAACQSQQVAAQKPNAAGAAAQAGKQAVAAALASLQIAALTYVADLALPAPAQAVLNSPNARIARSADSALRRSIPAFNKDVREVQTRLEDVAFKLRIPQRKPWAPMADDVKTASSIVAQPERVLYGVPKGKEEEAQALTAGIKKGLQGVLGAIDAKDADKVSRRVADVLKDVASLEILQAPGLTFKIPDLFASIPRLTGRATVELIIERRGDQEAFVTRSGGGPVPQARLGITLDGYSAPLTAGNFAANVQDGVYNGHPVNASYASVLAGRGLQPGKVLPIEVLPLGEFDPVYRSTLDVQNGELPVLPLSIYGAVAMAHAPADEAPIPDGYSVSDEFFVYKFSKEQAGLSGLAFDEGIFGVFGYVTEGLELIQQLQSDDIIVSSKLLTGAEHLIRPATSSSAESPA</sequence>
<dbReference type="SUPFAM" id="SSF50891">
    <property type="entry name" value="Cyclophilin-like"/>
    <property type="match status" value="1"/>
</dbReference>
<dbReference type="Gene3D" id="1.20.120.290">
    <property type="entry name" value="Oxygen-evolving enhancer protein 3 (PsbQ), four-helix up-down bundle"/>
    <property type="match status" value="1"/>
</dbReference>
<feature type="domain" description="PPIase cyclophilin-type" evidence="2">
    <location>
        <begin position="284"/>
        <end position="435"/>
    </location>
</feature>
<keyword evidence="1" id="KW-0793">Thylakoid</keyword>
<dbReference type="PANTHER" id="PTHR47318">
    <property type="entry name" value="PEPTIDYL-PROLYL CIS-TRANS ISOMERASE CYP37, CHLOROPLASTIC"/>
    <property type="match status" value="1"/>
</dbReference>
<dbReference type="PROSITE" id="PS50072">
    <property type="entry name" value="CSA_PPIASE_2"/>
    <property type="match status" value="1"/>
</dbReference>
<dbReference type="InterPro" id="IPR044259">
    <property type="entry name" value="CYP37-like"/>
</dbReference>
<evidence type="ECO:0000313" key="4">
    <source>
        <dbReference type="Proteomes" id="UP001314263"/>
    </source>
</evidence>
<dbReference type="SUPFAM" id="SSF101112">
    <property type="entry name" value="Oxygen-evolving enhancer protein 3"/>
    <property type="match status" value="1"/>
</dbReference>
<dbReference type="GO" id="GO:0003755">
    <property type="term" value="F:peptidyl-prolyl cis-trans isomerase activity"/>
    <property type="evidence" value="ECO:0007669"/>
    <property type="project" value="InterPro"/>
</dbReference>
<accession>A0AAV1HWI1</accession>
<evidence type="ECO:0000259" key="2">
    <source>
        <dbReference type="PROSITE" id="PS50072"/>
    </source>
</evidence>
<dbReference type="Pfam" id="PF00160">
    <property type="entry name" value="Pro_isomerase"/>
    <property type="match status" value="1"/>
</dbReference>
<dbReference type="Proteomes" id="UP001314263">
    <property type="component" value="Unassembled WGS sequence"/>
</dbReference>
<reference evidence="3 4" key="1">
    <citation type="submission" date="2023-10" db="EMBL/GenBank/DDBJ databases">
        <authorList>
            <person name="Maclean D."/>
            <person name="Macfadyen A."/>
        </authorList>
    </citation>
    <scope>NUCLEOTIDE SEQUENCE [LARGE SCALE GENOMIC DNA]</scope>
</reference>
<comment type="caution">
    <text evidence="3">The sequence shown here is derived from an EMBL/GenBank/DDBJ whole genome shotgun (WGS) entry which is preliminary data.</text>
</comment>